<organism evidence="20">
    <name type="scientific">Homologenus malayensis</name>
    <dbReference type="NCBI Taxonomy" id="1505608"/>
    <lineage>
        <taxon>Eukaryota</taxon>
        <taxon>Metazoa</taxon>
        <taxon>Ecdysozoa</taxon>
        <taxon>Arthropoda</taxon>
        <taxon>Crustacea</taxon>
        <taxon>Multicrustacea</taxon>
        <taxon>Malacostraca</taxon>
        <taxon>Eumalacostraca</taxon>
        <taxon>Eucarida</taxon>
        <taxon>Decapoda</taxon>
        <taxon>Pleocyemata</taxon>
        <taxon>Brachyura</taxon>
        <taxon>Dromiacea</taxon>
        <taxon>Homoloidea</taxon>
        <taxon>Homolidae</taxon>
        <taxon>Homologenus</taxon>
    </lineage>
</organism>
<feature type="domain" description="NADH:quinone oxidoreductase/Mrp antiporter transmembrane" evidence="19">
    <location>
        <begin position="23"/>
        <end position="80"/>
    </location>
</feature>
<evidence type="ECO:0000256" key="4">
    <source>
        <dbReference type="ARBA" id="ARBA00012944"/>
    </source>
</evidence>
<protein>
    <recommendedName>
        <fullName evidence="5 18">NADH-ubiquinone oxidoreductase chain 2</fullName>
        <ecNumber evidence="4 18">7.1.1.2</ecNumber>
    </recommendedName>
</protein>
<dbReference type="RefSeq" id="YP_009114562.1">
    <property type="nucleotide sequence ID" value="NC_026080.1"/>
</dbReference>
<keyword evidence="15 18" id="KW-0496">Mitochondrion</keyword>
<evidence type="ECO:0000256" key="15">
    <source>
        <dbReference type="ARBA" id="ARBA00023128"/>
    </source>
</evidence>
<feature type="transmembrane region" description="Helical" evidence="18">
    <location>
        <begin position="266"/>
        <end position="289"/>
    </location>
</feature>
<dbReference type="GeneID" id="22833071"/>
<comment type="subcellular location">
    <subcellularLocation>
        <location evidence="2 18">Mitochondrion inner membrane</location>
        <topology evidence="2 18">Multi-pass membrane protein</topology>
    </subcellularLocation>
</comment>
<dbReference type="EC" id="7.1.1.2" evidence="4 18"/>
<feature type="transmembrane region" description="Helical" evidence="18">
    <location>
        <begin position="193"/>
        <end position="212"/>
    </location>
</feature>
<keyword evidence="11 18" id="KW-0249">Electron transport</keyword>
<dbReference type="InterPro" id="IPR003917">
    <property type="entry name" value="NADH_UbQ_OxRdtase_chain2"/>
</dbReference>
<evidence type="ECO:0000256" key="16">
    <source>
        <dbReference type="ARBA" id="ARBA00023136"/>
    </source>
</evidence>
<dbReference type="GO" id="GO:0005743">
    <property type="term" value="C:mitochondrial inner membrane"/>
    <property type="evidence" value="ECO:0007669"/>
    <property type="project" value="UniProtKB-SubCell"/>
</dbReference>
<dbReference type="InterPro" id="IPR050175">
    <property type="entry name" value="Complex_I_Subunit_2"/>
</dbReference>
<keyword evidence="6" id="KW-0813">Transport</keyword>
<dbReference type="PANTHER" id="PTHR46552:SF1">
    <property type="entry name" value="NADH-UBIQUINONE OXIDOREDUCTASE CHAIN 2"/>
    <property type="match status" value="1"/>
</dbReference>
<sequence length="332" mass="38238">MFLFHLMFFLSSLLIGSIISISSTSWFTAWIGLELNLMSFIPLISIKPQKQLSEAAIKYFLIQALGSAIIIMSSCLFLNFQITALFFTLLALILKLGAAPFHLWFPQIMEGIMWPQAIILMTIQKLAPMFLLSYLLETSSTFLFILFSSMMSAILGSLGGINQVLLRKIMAYSSINHMAWMLSAMTISEKAWITYFIFYSMISMSVVLIFHFNKMNHLSQIINYIPSSNFIFFSIPLSLFSLGGLPPFSGFIPKWILIQTFSSNNMYIPLFILLISTLITLYFYTRIFITMIILTPNMKWLMKKNTIENFNMSLTLYFNMFMLIIPSMYMIF</sequence>
<keyword evidence="14 18" id="KW-0830">Ubiquinone</keyword>
<dbReference type="GO" id="GO:0008137">
    <property type="term" value="F:NADH dehydrogenase (ubiquinone) activity"/>
    <property type="evidence" value="ECO:0007669"/>
    <property type="project" value="UniProtKB-EC"/>
</dbReference>
<dbReference type="PRINTS" id="PR01436">
    <property type="entry name" value="NADHDHGNASE2"/>
</dbReference>
<evidence type="ECO:0000256" key="11">
    <source>
        <dbReference type="ARBA" id="ARBA00022982"/>
    </source>
</evidence>
<reference evidence="20" key="1">
    <citation type="submission" date="2014-03" db="EMBL/GenBank/DDBJ databases">
        <title>First complete mitogenome of primitive crab Brachyuran Podotremata, Homologenus malayensis Ihle, 1912: novel non-coding region features and phylogenetic implications.</title>
        <authorList>
            <person name="Hui M."/>
            <person name="Liu Y."/>
            <person name="Cui Z."/>
        </authorList>
    </citation>
    <scope>NUCLEOTIDE SEQUENCE</scope>
</reference>
<accession>A0A0A7CD27</accession>
<dbReference type="EMBL" id="KJ612407">
    <property type="protein sequence ID" value="AIB52341.1"/>
    <property type="molecule type" value="Genomic_DNA"/>
</dbReference>
<dbReference type="CTD" id="4536"/>
<evidence type="ECO:0000256" key="9">
    <source>
        <dbReference type="ARBA" id="ARBA00022792"/>
    </source>
</evidence>
<geneLocation type="mitochondrion" evidence="20"/>
<evidence type="ECO:0000256" key="17">
    <source>
        <dbReference type="ARBA" id="ARBA00049551"/>
    </source>
</evidence>
<comment type="catalytic activity">
    <reaction evidence="17 18">
        <text>a ubiquinone + NADH + 5 H(+)(in) = a ubiquinol + NAD(+) + 4 H(+)(out)</text>
        <dbReference type="Rhea" id="RHEA:29091"/>
        <dbReference type="Rhea" id="RHEA-COMP:9565"/>
        <dbReference type="Rhea" id="RHEA-COMP:9566"/>
        <dbReference type="ChEBI" id="CHEBI:15378"/>
        <dbReference type="ChEBI" id="CHEBI:16389"/>
        <dbReference type="ChEBI" id="CHEBI:17976"/>
        <dbReference type="ChEBI" id="CHEBI:57540"/>
        <dbReference type="ChEBI" id="CHEBI:57945"/>
        <dbReference type="EC" id="7.1.1.2"/>
    </reaction>
</comment>
<feature type="transmembrane region" description="Helical" evidence="18">
    <location>
        <begin position="86"/>
        <end position="105"/>
    </location>
</feature>
<dbReference type="AlphaFoldDB" id="A0A0A7CD27"/>
<dbReference type="InterPro" id="IPR001750">
    <property type="entry name" value="ND/Mrp_TM"/>
</dbReference>
<keyword evidence="12 18" id="KW-1133">Transmembrane helix</keyword>
<evidence type="ECO:0000256" key="10">
    <source>
        <dbReference type="ARBA" id="ARBA00022967"/>
    </source>
</evidence>
<keyword evidence="16 18" id="KW-0472">Membrane</keyword>
<feature type="transmembrane region" description="Helical" evidence="18">
    <location>
        <begin position="59"/>
        <end position="80"/>
    </location>
</feature>
<keyword evidence="10 18" id="KW-1278">Translocase</keyword>
<evidence type="ECO:0000256" key="14">
    <source>
        <dbReference type="ARBA" id="ARBA00023075"/>
    </source>
</evidence>
<feature type="transmembrane region" description="Helical" evidence="18">
    <location>
        <begin position="310"/>
        <end position="331"/>
    </location>
</feature>
<name>A0A0A7CD27_9EUCA</name>
<dbReference type="PANTHER" id="PTHR46552">
    <property type="entry name" value="NADH-UBIQUINONE OXIDOREDUCTASE CHAIN 2"/>
    <property type="match status" value="1"/>
</dbReference>
<gene>
    <name evidence="20" type="primary">ND2</name>
</gene>
<dbReference type="GO" id="GO:0006120">
    <property type="term" value="P:mitochondrial electron transport, NADH to ubiquinone"/>
    <property type="evidence" value="ECO:0007669"/>
    <property type="project" value="InterPro"/>
</dbReference>
<proteinExistence type="inferred from homology"/>
<evidence type="ECO:0000256" key="12">
    <source>
        <dbReference type="ARBA" id="ARBA00022989"/>
    </source>
</evidence>
<evidence type="ECO:0000256" key="6">
    <source>
        <dbReference type="ARBA" id="ARBA00022448"/>
    </source>
</evidence>
<comment type="function">
    <text evidence="1">Core subunit of the mitochondrial membrane respiratory chain NADH dehydrogenase (Complex I) that is believed to belong to the minimal assembly required for catalysis. Complex I functions in the transfer of electrons from NADH to the respiratory chain. The immediate electron acceptor for the enzyme is believed to be ubiquinone.</text>
</comment>
<keyword evidence="9 18" id="KW-0999">Mitochondrion inner membrane</keyword>
<keyword evidence="7 18" id="KW-0679">Respiratory chain</keyword>
<feature type="transmembrane region" description="Helical" evidence="18">
    <location>
        <begin position="224"/>
        <end position="246"/>
    </location>
</feature>
<evidence type="ECO:0000256" key="18">
    <source>
        <dbReference type="RuleBase" id="RU003403"/>
    </source>
</evidence>
<evidence type="ECO:0000256" key="7">
    <source>
        <dbReference type="ARBA" id="ARBA00022660"/>
    </source>
</evidence>
<feature type="transmembrane region" description="Helical" evidence="18">
    <location>
        <begin position="142"/>
        <end position="162"/>
    </location>
</feature>
<feature type="transmembrane region" description="Helical" evidence="18">
    <location>
        <begin position="117"/>
        <end position="136"/>
    </location>
</feature>
<keyword evidence="8 18" id="KW-0812">Transmembrane</keyword>
<evidence type="ECO:0000256" key="3">
    <source>
        <dbReference type="ARBA" id="ARBA00007012"/>
    </source>
</evidence>
<feature type="domain" description="NADH:quinone oxidoreductase/Mrp antiporter transmembrane" evidence="19">
    <location>
        <begin position="83"/>
        <end position="280"/>
    </location>
</feature>
<evidence type="ECO:0000256" key="8">
    <source>
        <dbReference type="ARBA" id="ARBA00022692"/>
    </source>
</evidence>
<keyword evidence="13 18" id="KW-0520">NAD</keyword>
<evidence type="ECO:0000259" key="19">
    <source>
        <dbReference type="Pfam" id="PF00361"/>
    </source>
</evidence>
<evidence type="ECO:0000256" key="5">
    <source>
        <dbReference type="ARBA" id="ARBA00021008"/>
    </source>
</evidence>
<dbReference type="Pfam" id="PF00361">
    <property type="entry name" value="Proton_antipo_M"/>
    <property type="match status" value="2"/>
</dbReference>
<evidence type="ECO:0000256" key="2">
    <source>
        <dbReference type="ARBA" id="ARBA00004448"/>
    </source>
</evidence>
<evidence type="ECO:0000313" key="20">
    <source>
        <dbReference type="EMBL" id="AIB52341.1"/>
    </source>
</evidence>
<evidence type="ECO:0000256" key="1">
    <source>
        <dbReference type="ARBA" id="ARBA00003257"/>
    </source>
</evidence>
<comment type="function">
    <text evidence="18">Core subunit of the mitochondrial membrane respiratory chain NADH dehydrogenase (Complex I) which catalyzes electron transfer from NADH through the respiratory chain, using ubiquinone as an electron acceptor. Essential for the catalytic activity and assembly of complex I.</text>
</comment>
<comment type="similarity">
    <text evidence="3 18">Belongs to the complex I subunit 2 family.</text>
</comment>
<evidence type="ECO:0000256" key="13">
    <source>
        <dbReference type="ARBA" id="ARBA00023027"/>
    </source>
</evidence>